<feature type="region of interest" description="Disordered" evidence="1">
    <location>
        <begin position="133"/>
        <end position="214"/>
    </location>
</feature>
<accession>A0A5C3QGU5</accession>
<proteinExistence type="predicted"/>
<feature type="region of interest" description="Disordered" evidence="1">
    <location>
        <begin position="238"/>
        <end position="279"/>
    </location>
</feature>
<keyword evidence="3" id="KW-1185">Reference proteome</keyword>
<organism evidence="2 3">
    <name type="scientific">Pterulicium gracile</name>
    <dbReference type="NCBI Taxonomy" id="1884261"/>
    <lineage>
        <taxon>Eukaryota</taxon>
        <taxon>Fungi</taxon>
        <taxon>Dikarya</taxon>
        <taxon>Basidiomycota</taxon>
        <taxon>Agaricomycotina</taxon>
        <taxon>Agaricomycetes</taxon>
        <taxon>Agaricomycetidae</taxon>
        <taxon>Agaricales</taxon>
        <taxon>Pleurotineae</taxon>
        <taxon>Pterulaceae</taxon>
        <taxon>Pterulicium</taxon>
    </lineage>
</organism>
<sequence length="402" mass="45853">MSTSSGVTADPLRCGENTFSGHFCFEHRQQGRWLNASEYALKDIPGHARDNRCIGMIQCDWRLCDNRVAAGPFQYCWRHGEQSPPTWELPKADPAAGVQVHDRTHADLLNRLLDIIEERYLWRYGRRFVYQSSPSPAYPETRQDTCCSHADDQHGWDSDDHYAQARHKPQPWPQPRSHTHSHSQPYSQPQPIPTHTLRIRTPPNGTAHLPDLTRTAPTHHLHPIHLLNLLSNPRHIPRVPAHLPVPSSPTNHCSRDQETRSSNAGTSASRPARTRKQTPEAAATHYLLTLQSFDKSDTYTPGHIVFQTFPWPVPIDPHSVQPDDVVDEAIKEFLRRLGGTSLDDDGKKEVIKKSKIFWHPHRIPRRELVKRIHDPSVRSLVEEQALLVSKIMNSSWDTVSGK</sequence>
<evidence type="ECO:0000313" key="2">
    <source>
        <dbReference type="EMBL" id="TFK99710.1"/>
    </source>
</evidence>
<protein>
    <submittedName>
        <fullName evidence="2">Uncharacterized protein</fullName>
    </submittedName>
</protein>
<feature type="compositionally biased region" description="Polar residues" evidence="1">
    <location>
        <begin position="260"/>
        <end position="269"/>
    </location>
</feature>
<evidence type="ECO:0000313" key="3">
    <source>
        <dbReference type="Proteomes" id="UP000305067"/>
    </source>
</evidence>
<dbReference type="Proteomes" id="UP000305067">
    <property type="component" value="Unassembled WGS sequence"/>
</dbReference>
<name>A0A5C3QGU5_9AGAR</name>
<dbReference type="OrthoDB" id="3057189at2759"/>
<evidence type="ECO:0000256" key="1">
    <source>
        <dbReference type="SAM" id="MobiDB-lite"/>
    </source>
</evidence>
<dbReference type="AlphaFoldDB" id="A0A5C3QGU5"/>
<dbReference type="EMBL" id="ML178832">
    <property type="protein sequence ID" value="TFK99710.1"/>
    <property type="molecule type" value="Genomic_DNA"/>
</dbReference>
<reference evidence="2 3" key="1">
    <citation type="journal article" date="2019" name="Nat. Ecol. Evol.">
        <title>Megaphylogeny resolves global patterns of mushroom evolution.</title>
        <authorList>
            <person name="Varga T."/>
            <person name="Krizsan K."/>
            <person name="Foldi C."/>
            <person name="Dima B."/>
            <person name="Sanchez-Garcia M."/>
            <person name="Sanchez-Ramirez S."/>
            <person name="Szollosi G.J."/>
            <person name="Szarkandi J.G."/>
            <person name="Papp V."/>
            <person name="Albert L."/>
            <person name="Andreopoulos W."/>
            <person name="Angelini C."/>
            <person name="Antonin V."/>
            <person name="Barry K.W."/>
            <person name="Bougher N.L."/>
            <person name="Buchanan P."/>
            <person name="Buyck B."/>
            <person name="Bense V."/>
            <person name="Catcheside P."/>
            <person name="Chovatia M."/>
            <person name="Cooper J."/>
            <person name="Damon W."/>
            <person name="Desjardin D."/>
            <person name="Finy P."/>
            <person name="Geml J."/>
            <person name="Haridas S."/>
            <person name="Hughes K."/>
            <person name="Justo A."/>
            <person name="Karasinski D."/>
            <person name="Kautmanova I."/>
            <person name="Kiss B."/>
            <person name="Kocsube S."/>
            <person name="Kotiranta H."/>
            <person name="LaButti K.M."/>
            <person name="Lechner B.E."/>
            <person name="Liimatainen K."/>
            <person name="Lipzen A."/>
            <person name="Lukacs Z."/>
            <person name="Mihaltcheva S."/>
            <person name="Morgado L.N."/>
            <person name="Niskanen T."/>
            <person name="Noordeloos M.E."/>
            <person name="Ohm R.A."/>
            <person name="Ortiz-Santana B."/>
            <person name="Ovrebo C."/>
            <person name="Racz N."/>
            <person name="Riley R."/>
            <person name="Savchenko A."/>
            <person name="Shiryaev A."/>
            <person name="Soop K."/>
            <person name="Spirin V."/>
            <person name="Szebenyi C."/>
            <person name="Tomsovsky M."/>
            <person name="Tulloss R.E."/>
            <person name="Uehling J."/>
            <person name="Grigoriev I.V."/>
            <person name="Vagvolgyi C."/>
            <person name="Papp T."/>
            <person name="Martin F.M."/>
            <person name="Miettinen O."/>
            <person name="Hibbett D.S."/>
            <person name="Nagy L.G."/>
        </authorList>
    </citation>
    <scope>NUCLEOTIDE SEQUENCE [LARGE SCALE GENOMIC DNA]</scope>
    <source>
        <strain evidence="2 3">CBS 309.79</strain>
    </source>
</reference>
<gene>
    <name evidence="2" type="ORF">BDV98DRAFT_594648</name>
</gene>
<feature type="compositionally biased region" description="Basic and acidic residues" evidence="1">
    <location>
        <begin position="149"/>
        <end position="163"/>
    </location>
</feature>